<evidence type="ECO:0000313" key="1">
    <source>
        <dbReference type="EMBL" id="BCI68053.1"/>
    </source>
</evidence>
<dbReference type="EMBL" id="AP023326">
    <property type="protein sequence ID" value="BCI68053.1"/>
    <property type="molecule type" value="Genomic_DNA"/>
</dbReference>
<name>A0A6S6PL29_ACEAC</name>
<accession>A0A6S6PL29</accession>
<reference evidence="1 2" key="1">
    <citation type="submission" date="2020-07" db="EMBL/GenBank/DDBJ databases">
        <title>Complete Genome Sequence of an acetic acid bacterium, Acetobacter aceti JCM20276.</title>
        <authorList>
            <person name="Hirose Y."/>
            <person name="Mihara H."/>
        </authorList>
    </citation>
    <scope>NUCLEOTIDE SEQUENCE [LARGE SCALE GENOMIC DNA]</scope>
    <source>
        <strain evidence="1 2">JCM20276</strain>
    </source>
</reference>
<evidence type="ECO:0000313" key="2">
    <source>
        <dbReference type="Proteomes" id="UP000515220"/>
    </source>
</evidence>
<proteinExistence type="predicted"/>
<dbReference type="RefSeq" id="WP_099347915.1">
    <property type="nucleotide sequence ID" value="NZ_AP023326.1"/>
</dbReference>
<organism evidence="1 2">
    <name type="scientific">Acetobacter aceti</name>
    <dbReference type="NCBI Taxonomy" id="435"/>
    <lineage>
        <taxon>Bacteria</taxon>
        <taxon>Pseudomonadati</taxon>
        <taxon>Pseudomonadota</taxon>
        <taxon>Alphaproteobacteria</taxon>
        <taxon>Acetobacterales</taxon>
        <taxon>Acetobacteraceae</taxon>
        <taxon>Acetobacter</taxon>
        <taxon>Acetobacter subgen. Acetobacter</taxon>
    </lineage>
</organism>
<gene>
    <name evidence="1" type="ORF">AAJCM20276_26770</name>
</gene>
<dbReference type="AlphaFoldDB" id="A0A6S6PL29"/>
<sequence length="142" mass="14110">MVQLASDPALTRTTVATDDLVICMSPITDSAGALTGYLPYNITAANFASQIVQMGLKALGSTLPGAAPAGGGLWLNAEAFSYSAVAGSESGTVLTVAAMLKSYAALAASLPTSDPGTGAGTYWSNNGVITESITPGNTDSSS</sequence>
<protein>
    <submittedName>
        <fullName evidence="1">Uncharacterized protein</fullName>
    </submittedName>
</protein>
<dbReference type="Proteomes" id="UP000515220">
    <property type="component" value="Chromosome"/>
</dbReference>